<evidence type="ECO:0000256" key="5">
    <source>
        <dbReference type="ARBA" id="ARBA00023180"/>
    </source>
</evidence>
<feature type="domain" description="COBRA C-terminal" evidence="7">
    <location>
        <begin position="23"/>
        <end position="90"/>
    </location>
</feature>
<protein>
    <recommendedName>
        <fullName evidence="7">COBRA C-terminal domain-containing protein</fullName>
    </recommendedName>
</protein>
<gene>
    <name evidence="8" type="ORF">VitviT2T_026029</name>
</gene>
<dbReference type="InterPro" id="IPR006918">
    <property type="entry name" value="COBRA_pln"/>
</dbReference>
<dbReference type="Pfam" id="PF25079">
    <property type="entry name" value="COB_C"/>
    <property type="match status" value="1"/>
</dbReference>
<accession>A0ABY9DNJ5</accession>
<evidence type="ECO:0000256" key="4">
    <source>
        <dbReference type="ARBA" id="ARBA00022729"/>
    </source>
</evidence>
<dbReference type="Proteomes" id="UP001227230">
    <property type="component" value="Chromosome 17"/>
</dbReference>
<evidence type="ECO:0000256" key="1">
    <source>
        <dbReference type="ARBA" id="ARBA00004609"/>
    </source>
</evidence>
<dbReference type="InterPro" id="IPR056900">
    <property type="entry name" value="COB_C"/>
</dbReference>
<organism evidence="8 9">
    <name type="scientific">Vitis vinifera</name>
    <name type="common">Grape</name>
    <dbReference type="NCBI Taxonomy" id="29760"/>
    <lineage>
        <taxon>Eukaryota</taxon>
        <taxon>Viridiplantae</taxon>
        <taxon>Streptophyta</taxon>
        <taxon>Embryophyta</taxon>
        <taxon>Tracheophyta</taxon>
        <taxon>Spermatophyta</taxon>
        <taxon>Magnoliopsida</taxon>
        <taxon>eudicotyledons</taxon>
        <taxon>Gunneridae</taxon>
        <taxon>Pentapetalae</taxon>
        <taxon>rosids</taxon>
        <taxon>Vitales</taxon>
        <taxon>Vitaceae</taxon>
        <taxon>Viteae</taxon>
        <taxon>Vitis</taxon>
    </lineage>
</organism>
<dbReference type="EMBL" id="CP126664">
    <property type="protein sequence ID" value="WKA08294.1"/>
    <property type="molecule type" value="Genomic_DNA"/>
</dbReference>
<dbReference type="PANTHER" id="PTHR31673">
    <property type="entry name" value="PROTEIN COBRA"/>
    <property type="match status" value="1"/>
</dbReference>
<evidence type="ECO:0000313" key="9">
    <source>
        <dbReference type="Proteomes" id="UP001227230"/>
    </source>
</evidence>
<evidence type="ECO:0000259" key="7">
    <source>
        <dbReference type="Pfam" id="PF25079"/>
    </source>
</evidence>
<keyword evidence="6" id="KW-0449">Lipoprotein</keyword>
<evidence type="ECO:0000256" key="3">
    <source>
        <dbReference type="ARBA" id="ARBA00022622"/>
    </source>
</evidence>
<keyword evidence="5" id="KW-0325">Glycoprotein</keyword>
<sequence length="143" mass="15855">MAGEKPTDVKCTYSQLAASAKPRCCVSFSSFCSDIITPCPSCACACQNENNCVISGSKITSKVEMNTTIEDAELKLKCTQHMCPIRVHWHHPNLNNVAQVYSFVYKPLVPYKSINDTGIFYGIKYYNDILREAGPQRGTCSQS</sequence>
<comment type="similarity">
    <text evidence="2">Belongs to the COBRA family.</text>
</comment>
<evidence type="ECO:0000256" key="6">
    <source>
        <dbReference type="ARBA" id="ARBA00023288"/>
    </source>
</evidence>
<evidence type="ECO:0000256" key="2">
    <source>
        <dbReference type="ARBA" id="ARBA00005507"/>
    </source>
</evidence>
<keyword evidence="3" id="KW-0336">GPI-anchor</keyword>
<dbReference type="PANTHER" id="PTHR31673:SF23">
    <property type="entry name" value="COBRA-LIKE PROTEIN 4"/>
    <property type="match status" value="1"/>
</dbReference>
<proteinExistence type="inferred from homology"/>
<comment type="subcellular location">
    <subcellularLocation>
        <location evidence="1">Cell membrane</location>
        <topology evidence="1">Lipid-anchor</topology>
        <topology evidence="1">GPI-anchor</topology>
    </subcellularLocation>
</comment>
<keyword evidence="4" id="KW-0732">Signal</keyword>
<keyword evidence="3" id="KW-0472">Membrane</keyword>
<keyword evidence="9" id="KW-1185">Reference proteome</keyword>
<reference evidence="8 9" key="1">
    <citation type="journal article" date="2023" name="Hortic Res">
        <title>The complete reference genome for grapevine (Vitis vinifera L.) genetics and breeding.</title>
        <authorList>
            <person name="Shi X."/>
            <person name="Cao S."/>
            <person name="Wang X."/>
            <person name="Huang S."/>
            <person name="Wang Y."/>
            <person name="Liu Z."/>
            <person name="Liu W."/>
            <person name="Leng X."/>
            <person name="Peng Y."/>
            <person name="Wang N."/>
            <person name="Wang Y."/>
            <person name="Ma Z."/>
            <person name="Xu X."/>
            <person name="Zhang F."/>
            <person name="Xue H."/>
            <person name="Zhong H."/>
            <person name="Wang Y."/>
            <person name="Zhang K."/>
            <person name="Velt A."/>
            <person name="Avia K."/>
            <person name="Holtgrawe D."/>
            <person name="Grimplet J."/>
            <person name="Matus J.T."/>
            <person name="Ware D."/>
            <person name="Wu X."/>
            <person name="Wang H."/>
            <person name="Liu C."/>
            <person name="Fang Y."/>
            <person name="Rustenholz C."/>
            <person name="Cheng Z."/>
            <person name="Xiao H."/>
            <person name="Zhou Y."/>
        </authorList>
    </citation>
    <scope>NUCLEOTIDE SEQUENCE [LARGE SCALE GENOMIC DNA]</scope>
    <source>
        <strain evidence="9">cv. Pinot noir / PN40024</strain>
        <tissue evidence="8">Leaf</tissue>
    </source>
</reference>
<name>A0ABY9DNJ5_VITVI</name>
<evidence type="ECO:0000313" key="8">
    <source>
        <dbReference type="EMBL" id="WKA08294.1"/>
    </source>
</evidence>